<evidence type="ECO:0000256" key="1">
    <source>
        <dbReference type="SAM" id="MobiDB-lite"/>
    </source>
</evidence>
<accession>A0A448XMC7</accession>
<comment type="caution">
    <text evidence="2">The sequence shown here is derived from an EMBL/GenBank/DDBJ whole genome shotgun (WGS) entry which is preliminary data.</text>
</comment>
<gene>
    <name evidence="2" type="ORF">PXEA_LOCUS33548</name>
</gene>
<reference evidence="2" key="1">
    <citation type="submission" date="2018-11" db="EMBL/GenBank/DDBJ databases">
        <authorList>
            <consortium name="Pathogen Informatics"/>
        </authorList>
    </citation>
    <scope>NUCLEOTIDE SEQUENCE</scope>
</reference>
<evidence type="ECO:0000313" key="2">
    <source>
        <dbReference type="EMBL" id="VEL40108.1"/>
    </source>
</evidence>
<keyword evidence="3" id="KW-1185">Reference proteome</keyword>
<dbReference type="EMBL" id="CAAALY010263710">
    <property type="protein sequence ID" value="VEL40108.1"/>
    <property type="molecule type" value="Genomic_DNA"/>
</dbReference>
<protein>
    <submittedName>
        <fullName evidence="2">Uncharacterized protein</fullName>
    </submittedName>
</protein>
<sequence length="141" mass="15056">MSGRAVGRTAGRLVGWSGGQIVCWLIPQAVGGSLELHLKPNSTQTTLNGREGSAGMCTPRDSLPSCNGGDGLLDAVHRKCDKSMRSTLQNLSPVPTCRTSRQTTNSPLDPLVHLLETAPSTLLSPSPLVTTSPSRRHRYLR</sequence>
<evidence type="ECO:0000313" key="3">
    <source>
        <dbReference type="Proteomes" id="UP000784294"/>
    </source>
</evidence>
<proteinExistence type="predicted"/>
<organism evidence="2 3">
    <name type="scientific">Protopolystoma xenopodis</name>
    <dbReference type="NCBI Taxonomy" id="117903"/>
    <lineage>
        <taxon>Eukaryota</taxon>
        <taxon>Metazoa</taxon>
        <taxon>Spiralia</taxon>
        <taxon>Lophotrochozoa</taxon>
        <taxon>Platyhelminthes</taxon>
        <taxon>Monogenea</taxon>
        <taxon>Polyopisthocotylea</taxon>
        <taxon>Polystomatidea</taxon>
        <taxon>Polystomatidae</taxon>
        <taxon>Protopolystoma</taxon>
    </lineage>
</organism>
<dbReference type="Proteomes" id="UP000784294">
    <property type="component" value="Unassembled WGS sequence"/>
</dbReference>
<name>A0A448XMC7_9PLAT</name>
<feature type="region of interest" description="Disordered" evidence="1">
    <location>
        <begin position="122"/>
        <end position="141"/>
    </location>
</feature>
<dbReference type="AlphaFoldDB" id="A0A448XMC7"/>
<feature type="compositionally biased region" description="Low complexity" evidence="1">
    <location>
        <begin position="122"/>
        <end position="133"/>
    </location>
</feature>